<organism evidence="4 5">
    <name type="scientific">Araneus ventricosus</name>
    <name type="common">Orbweaver spider</name>
    <name type="synonym">Epeira ventricosa</name>
    <dbReference type="NCBI Taxonomy" id="182803"/>
    <lineage>
        <taxon>Eukaryota</taxon>
        <taxon>Metazoa</taxon>
        <taxon>Ecdysozoa</taxon>
        <taxon>Arthropoda</taxon>
        <taxon>Chelicerata</taxon>
        <taxon>Arachnida</taxon>
        <taxon>Araneae</taxon>
        <taxon>Araneomorphae</taxon>
        <taxon>Entelegynae</taxon>
        <taxon>Araneoidea</taxon>
        <taxon>Araneidae</taxon>
        <taxon>Araneus</taxon>
    </lineage>
</organism>
<dbReference type="InterPro" id="IPR026619">
    <property type="entry name" value="CEP95"/>
</dbReference>
<comment type="caution">
    <text evidence="4">The sequence shown here is derived from an EMBL/GenBank/DDBJ whole genome shotgun (WGS) entry which is preliminary data.</text>
</comment>
<feature type="compositionally biased region" description="Basic residues" evidence="2">
    <location>
        <begin position="128"/>
        <end position="152"/>
    </location>
</feature>
<keyword evidence="1" id="KW-0175">Coiled coil</keyword>
<accession>A0A4Y2HB15</accession>
<dbReference type="Proteomes" id="UP000499080">
    <property type="component" value="Unassembled WGS sequence"/>
</dbReference>
<feature type="compositionally biased region" description="Polar residues" evidence="2">
    <location>
        <begin position="179"/>
        <end position="195"/>
    </location>
</feature>
<feature type="region of interest" description="Disordered" evidence="2">
    <location>
        <begin position="128"/>
        <end position="274"/>
    </location>
</feature>
<dbReference type="EMBL" id="BGPR01001819">
    <property type="protein sequence ID" value="GBM62477.1"/>
    <property type="molecule type" value="Genomic_DNA"/>
</dbReference>
<gene>
    <name evidence="4" type="primary">Cep95_0</name>
    <name evidence="4" type="ORF">AVEN_171485_1</name>
</gene>
<reference evidence="4 5" key="1">
    <citation type="journal article" date="2019" name="Sci. Rep.">
        <title>Orb-weaving spider Araneus ventricosus genome elucidates the spidroin gene catalogue.</title>
        <authorList>
            <person name="Kono N."/>
            <person name="Nakamura H."/>
            <person name="Ohtoshi R."/>
            <person name="Moran D.A.P."/>
            <person name="Shinohara A."/>
            <person name="Yoshida Y."/>
            <person name="Fujiwara M."/>
            <person name="Mori M."/>
            <person name="Tomita M."/>
            <person name="Arakawa K."/>
        </authorList>
    </citation>
    <scope>NUCLEOTIDE SEQUENCE [LARGE SCALE GENOMIC DNA]</scope>
</reference>
<evidence type="ECO:0000256" key="1">
    <source>
        <dbReference type="SAM" id="Coils"/>
    </source>
</evidence>
<evidence type="ECO:0000313" key="4">
    <source>
        <dbReference type="EMBL" id="GBM62477.1"/>
    </source>
</evidence>
<dbReference type="PANTHER" id="PTHR22545">
    <property type="entry name" value="CENTROSOMAL PROTEIN OF 95 KDA"/>
    <property type="match status" value="1"/>
</dbReference>
<evidence type="ECO:0000256" key="2">
    <source>
        <dbReference type="SAM" id="MobiDB-lite"/>
    </source>
</evidence>
<sequence length="674" mass="78788">MSHSGFYDSSNSLEEKCLHLANKLISHCKEPCSRIQCIRDINSDLIVLLFESITNHTIPDLLVCRNKEEEAHNVQAVIDTLSLDLLGISLSHITGEDVVAGNLVAICNLLEVLEGIALHLKVKKDRSGSRRRSLKRKICRRKKSTLQRKSKSPNHSSNGISVTKGEKSEETSESTSGSFTLPTDSKFSVSGPSESASKKPTDISVKSHFTQEKDLTSEYPVSSTSASYSPHSKVTEAEKSEAVSQRSHVIEETDHITYPKEELRRPDSQVPPKPENKIHFQIEKVEHDKPLTVYKELSSVPLHFKRKICKRSHEKKIQQSVKKEQEVEELFEINLEKKVRVLLEKNSSYYPRASRLKRLQLQSLQKPVRKTTFSPCRKSFLLPHSLRRRPVRKTSLKRTSGQKNHTSRIQKKQEEEKPEGNLHTGFIQELFEEFPGLKLPPEIVNHIRKKYQQHLFKLHKQVKNCLLKKPKSQLQAEEVSKRQALLSELLKKNIHEEQYLKESRENRKYENKIKYRLRDARLQTVKMKQYCDEFHTEMRKKMQKRNFTEELILEKVFMDVLDMQKEQVNYLCEEVKEAEENDAKQHLAYLDALENLYQTQFAMLSEAISTEKKDKEVQVKAQEEVIRSMQRDFRKELKKEIRFMQKVILECTEDTHFREMDAELYKERLRKRYL</sequence>
<dbReference type="GO" id="GO:0005813">
    <property type="term" value="C:centrosome"/>
    <property type="evidence" value="ECO:0007669"/>
    <property type="project" value="InterPro"/>
</dbReference>
<evidence type="ECO:0000313" key="5">
    <source>
        <dbReference type="Proteomes" id="UP000499080"/>
    </source>
</evidence>
<dbReference type="GO" id="GO:0000922">
    <property type="term" value="C:spindle pole"/>
    <property type="evidence" value="ECO:0007669"/>
    <property type="project" value="InterPro"/>
</dbReference>
<feature type="compositionally biased region" description="Basic and acidic residues" evidence="2">
    <location>
        <begin position="248"/>
        <end position="267"/>
    </location>
</feature>
<feature type="coiled-coil region" evidence="1">
    <location>
        <begin position="561"/>
        <end position="654"/>
    </location>
</feature>
<name>A0A4Y2HB15_ARAVE</name>
<dbReference type="Pfam" id="PF19016">
    <property type="entry name" value="DUF5745"/>
    <property type="match status" value="1"/>
</dbReference>
<evidence type="ECO:0000259" key="3">
    <source>
        <dbReference type="Pfam" id="PF19016"/>
    </source>
</evidence>
<protein>
    <submittedName>
        <fullName evidence="4">Centrosomal protein</fullName>
    </submittedName>
</protein>
<feature type="compositionally biased region" description="Polar residues" evidence="2">
    <location>
        <begin position="219"/>
        <end position="232"/>
    </location>
</feature>
<feature type="domain" description="DUF5745" evidence="3">
    <location>
        <begin position="64"/>
        <end position="116"/>
    </location>
</feature>
<feature type="compositionally biased region" description="Basic and acidic residues" evidence="2">
    <location>
        <begin position="411"/>
        <end position="420"/>
    </location>
</feature>
<dbReference type="PANTHER" id="PTHR22545:SF0">
    <property type="entry name" value="CENTROSOMAL PROTEIN OF 95 KDA"/>
    <property type="match status" value="1"/>
</dbReference>
<feature type="region of interest" description="Disordered" evidence="2">
    <location>
        <begin position="390"/>
        <end position="420"/>
    </location>
</feature>
<keyword evidence="5" id="KW-1185">Reference proteome</keyword>
<dbReference type="InterPro" id="IPR044039">
    <property type="entry name" value="DUF5745"/>
</dbReference>
<dbReference type="AlphaFoldDB" id="A0A4Y2HB15"/>
<dbReference type="OrthoDB" id="6431608at2759"/>
<proteinExistence type="predicted"/>